<dbReference type="EMBL" id="ML987191">
    <property type="protein sequence ID" value="KAF2253680.1"/>
    <property type="molecule type" value="Genomic_DNA"/>
</dbReference>
<reference evidence="1" key="1">
    <citation type="journal article" date="2020" name="Stud. Mycol.">
        <title>101 Dothideomycetes genomes: a test case for predicting lifestyles and emergence of pathogens.</title>
        <authorList>
            <person name="Haridas S."/>
            <person name="Albert R."/>
            <person name="Binder M."/>
            <person name="Bloem J."/>
            <person name="Labutti K."/>
            <person name="Salamov A."/>
            <person name="Andreopoulos B."/>
            <person name="Baker S."/>
            <person name="Barry K."/>
            <person name="Bills G."/>
            <person name="Bluhm B."/>
            <person name="Cannon C."/>
            <person name="Castanera R."/>
            <person name="Culley D."/>
            <person name="Daum C."/>
            <person name="Ezra D."/>
            <person name="Gonzalez J."/>
            <person name="Henrissat B."/>
            <person name="Kuo A."/>
            <person name="Liang C."/>
            <person name="Lipzen A."/>
            <person name="Lutzoni F."/>
            <person name="Magnuson J."/>
            <person name="Mondo S."/>
            <person name="Nolan M."/>
            <person name="Ohm R."/>
            <person name="Pangilinan J."/>
            <person name="Park H.-J."/>
            <person name="Ramirez L."/>
            <person name="Alfaro M."/>
            <person name="Sun H."/>
            <person name="Tritt A."/>
            <person name="Yoshinaga Y."/>
            <person name="Zwiers L.-H."/>
            <person name="Turgeon B."/>
            <person name="Goodwin S."/>
            <person name="Spatafora J."/>
            <person name="Crous P."/>
            <person name="Grigoriev I."/>
        </authorList>
    </citation>
    <scope>NUCLEOTIDE SEQUENCE</scope>
    <source>
        <strain evidence="1">CBS 122368</strain>
    </source>
</reference>
<proteinExistence type="predicted"/>
<keyword evidence="2" id="KW-1185">Reference proteome</keyword>
<evidence type="ECO:0000313" key="1">
    <source>
        <dbReference type="EMBL" id="KAF2253680.1"/>
    </source>
</evidence>
<accession>A0A6A6IVN5</accession>
<protein>
    <submittedName>
        <fullName evidence="1">Uncharacterized protein</fullName>
    </submittedName>
</protein>
<dbReference type="AlphaFoldDB" id="A0A6A6IVN5"/>
<dbReference type="Proteomes" id="UP000800094">
    <property type="component" value="Unassembled WGS sequence"/>
</dbReference>
<sequence>MRCTHLYARAEMQNWRNAANKLLYAILRSAEAELQQGSNLASSPACLRSGVAPILLFS</sequence>
<evidence type="ECO:0000313" key="2">
    <source>
        <dbReference type="Proteomes" id="UP000800094"/>
    </source>
</evidence>
<dbReference type="GeneID" id="54574150"/>
<dbReference type="RefSeq" id="XP_033688684.1">
    <property type="nucleotide sequence ID" value="XM_033820820.1"/>
</dbReference>
<gene>
    <name evidence="1" type="ORF">BU26DRAFT_228177</name>
</gene>
<name>A0A6A6IVN5_9PLEO</name>
<organism evidence="1 2">
    <name type="scientific">Trematosphaeria pertusa</name>
    <dbReference type="NCBI Taxonomy" id="390896"/>
    <lineage>
        <taxon>Eukaryota</taxon>
        <taxon>Fungi</taxon>
        <taxon>Dikarya</taxon>
        <taxon>Ascomycota</taxon>
        <taxon>Pezizomycotina</taxon>
        <taxon>Dothideomycetes</taxon>
        <taxon>Pleosporomycetidae</taxon>
        <taxon>Pleosporales</taxon>
        <taxon>Massarineae</taxon>
        <taxon>Trematosphaeriaceae</taxon>
        <taxon>Trematosphaeria</taxon>
    </lineage>
</organism>